<organism evidence="6 7">
    <name type="scientific">Ceutorhynchus assimilis</name>
    <name type="common">cabbage seed weevil</name>
    <dbReference type="NCBI Taxonomy" id="467358"/>
    <lineage>
        <taxon>Eukaryota</taxon>
        <taxon>Metazoa</taxon>
        <taxon>Ecdysozoa</taxon>
        <taxon>Arthropoda</taxon>
        <taxon>Hexapoda</taxon>
        <taxon>Insecta</taxon>
        <taxon>Pterygota</taxon>
        <taxon>Neoptera</taxon>
        <taxon>Endopterygota</taxon>
        <taxon>Coleoptera</taxon>
        <taxon>Polyphaga</taxon>
        <taxon>Cucujiformia</taxon>
        <taxon>Curculionidae</taxon>
        <taxon>Ceutorhynchinae</taxon>
        <taxon>Ceutorhynchus</taxon>
    </lineage>
</organism>
<accession>A0A9N9QKE0</accession>
<evidence type="ECO:0000256" key="1">
    <source>
        <dbReference type="ARBA" id="ARBA00004184"/>
    </source>
</evidence>
<comment type="subcellular location">
    <subcellularLocation>
        <location evidence="1">Endomembrane system</location>
        <topology evidence="1">Peripheral membrane protein</topology>
    </subcellularLocation>
</comment>
<keyword evidence="2" id="KW-0472">Membrane</keyword>
<dbReference type="GO" id="GO:0012505">
    <property type="term" value="C:endomembrane system"/>
    <property type="evidence" value="ECO:0007669"/>
    <property type="project" value="UniProtKB-SubCell"/>
</dbReference>
<dbReference type="GO" id="GO:0005737">
    <property type="term" value="C:cytoplasm"/>
    <property type="evidence" value="ECO:0007669"/>
    <property type="project" value="TreeGrafter"/>
</dbReference>
<evidence type="ECO:0000256" key="2">
    <source>
        <dbReference type="ARBA" id="ARBA00023136"/>
    </source>
</evidence>
<comment type="similarity">
    <text evidence="3">Belongs to the VAM6/VPS39 family.</text>
</comment>
<evidence type="ECO:0000259" key="5">
    <source>
        <dbReference type="PROSITE" id="PS50219"/>
    </source>
</evidence>
<dbReference type="GO" id="GO:0034058">
    <property type="term" value="P:endosomal vesicle fusion"/>
    <property type="evidence" value="ECO:0007669"/>
    <property type="project" value="TreeGrafter"/>
</dbReference>
<dbReference type="GO" id="GO:0016020">
    <property type="term" value="C:membrane"/>
    <property type="evidence" value="ECO:0007669"/>
    <property type="project" value="TreeGrafter"/>
</dbReference>
<dbReference type="PANTHER" id="PTHR12894">
    <property type="entry name" value="CNH DOMAIN CONTAINING"/>
    <property type="match status" value="1"/>
</dbReference>
<dbReference type="Proteomes" id="UP001152799">
    <property type="component" value="Chromosome 11"/>
</dbReference>
<dbReference type="GO" id="GO:0006914">
    <property type="term" value="P:autophagy"/>
    <property type="evidence" value="ECO:0007669"/>
    <property type="project" value="TreeGrafter"/>
</dbReference>
<dbReference type="InterPro" id="IPR000547">
    <property type="entry name" value="Clathrin_H-chain/VPS_repeat"/>
</dbReference>
<feature type="repeat" description="CHCR" evidence="4">
    <location>
        <begin position="469"/>
        <end position="616"/>
    </location>
</feature>
<dbReference type="InterPro" id="IPR001180">
    <property type="entry name" value="CNH_dom"/>
</dbReference>
<evidence type="ECO:0000256" key="4">
    <source>
        <dbReference type="PROSITE-ProRule" id="PRU01006"/>
    </source>
</evidence>
<keyword evidence="7" id="KW-1185">Reference proteome</keyword>
<dbReference type="PANTHER" id="PTHR12894:SF49">
    <property type="entry name" value="VAM6_VPS39-LIKE PROTEIN"/>
    <property type="match status" value="1"/>
</dbReference>
<protein>
    <recommendedName>
        <fullName evidence="5">CNH domain-containing protein</fullName>
    </recommendedName>
</protein>
<dbReference type="EMBL" id="OU892287">
    <property type="protein sequence ID" value="CAG9762237.1"/>
    <property type="molecule type" value="Genomic_DNA"/>
</dbReference>
<dbReference type="Pfam" id="PF10367">
    <property type="entry name" value="zf-Vps39_C"/>
    <property type="match status" value="1"/>
</dbReference>
<evidence type="ECO:0000256" key="3">
    <source>
        <dbReference type="ARBA" id="ARBA00038201"/>
    </source>
</evidence>
<name>A0A9N9QKE0_9CUCU</name>
<feature type="domain" description="CNH" evidence="5">
    <location>
        <begin position="1"/>
        <end position="217"/>
    </location>
</feature>
<dbReference type="Pfam" id="PF10366">
    <property type="entry name" value="Vps39_1"/>
    <property type="match status" value="1"/>
</dbReference>
<dbReference type="AlphaFoldDB" id="A0A9N9QKE0"/>
<proteinExistence type="inferred from homology"/>
<gene>
    <name evidence="6" type="ORF">CEUTPL_LOCUS2921</name>
</gene>
<reference evidence="6" key="1">
    <citation type="submission" date="2022-01" db="EMBL/GenBank/DDBJ databases">
        <authorList>
            <person name="King R."/>
        </authorList>
    </citation>
    <scope>NUCLEOTIDE SEQUENCE</scope>
</reference>
<dbReference type="InterPro" id="IPR032914">
    <property type="entry name" value="Vam6/VPS39/TRAP1"/>
</dbReference>
<dbReference type="GO" id="GO:0006886">
    <property type="term" value="P:intracellular protein transport"/>
    <property type="evidence" value="ECO:0007669"/>
    <property type="project" value="UniProtKB-UniRule"/>
</dbReference>
<dbReference type="OrthoDB" id="5325112at2759"/>
<sequence>MSLKTTKIYFQIILDTIVKLHDINGNLKSIQTLQRTRGATFFALHTEKITSTTGDIHYLIRLAVVVRRKIQLYYLKNNRLQSLCEDVTLTDTPKAISLCQNVICLVYRDKYTSLTLGDGKETDLIPTSNTNEPCLLAVSDSHFLLSRDEQTILVKTSGETNRLKWPDSPIYLAHDEPYTLGVLTDSILVCSLEPGKAIQALIDMPKVRLLVRAKCGIIFAASLCQIWCLVAVDYAKQEEILLDAMEFELALKIIQISDECEEEKQAKVNYIRSLLAYQLFVKKQFAESMREFLKSGTDPYDVIGLYPDMLPQNAQDEIPINFKKLTEQELQDSILALCDYLTTIRNESGNANELMRTIDTILVKCYLQTKDAMVGLILRQNNCDFVEIEKLLKKMQRFDDLLTLYETKGHHKKALELLQLETTLKEDNLAKTIDYLQQLGPDNIEIIFEFSEWVLILEPERGIEIFTADLIEVEHLPRPVVLDFLLKEHPNLVIQYLEHVIDNWEEQSPSFHNTLINQYLEKISAQGNRDKLLKFLDRSTQYNTEEILKNFPDNLLEEKALILGRLGLHDQAIALYVRVLGDVELAETYCNRKYRKEDIESQNVYVYLIKLLLNPDNHKLGVTLSPKTAKPDMERALRILKDNAAKIDPLEILPELPNDVSVSEIHTFLTVAWQKVLRERREGELMRGLLYAQFLQSKERRMNLLNKHVLITELSVCPACKKRFSNQTALVRYPNGDVVHFACFTER</sequence>
<dbReference type="InterPro" id="IPR019453">
    <property type="entry name" value="VPS39/TGFA1_Znf"/>
</dbReference>
<evidence type="ECO:0000313" key="6">
    <source>
        <dbReference type="EMBL" id="CAG9762237.1"/>
    </source>
</evidence>
<dbReference type="PROSITE" id="PS50236">
    <property type="entry name" value="CHCR"/>
    <property type="match status" value="1"/>
</dbReference>
<dbReference type="Pfam" id="PF23556">
    <property type="entry name" value="TPR_Vps41"/>
    <property type="match status" value="1"/>
</dbReference>
<dbReference type="InterPro" id="IPR019452">
    <property type="entry name" value="VPS39/TGF_beta_rcpt-assoc_1"/>
</dbReference>
<dbReference type="PROSITE" id="PS50219">
    <property type="entry name" value="CNH"/>
    <property type="match status" value="1"/>
</dbReference>
<evidence type="ECO:0000313" key="7">
    <source>
        <dbReference type="Proteomes" id="UP001152799"/>
    </source>
</evidence>
<dbReference type="Pfam" id="PF00780">
    <property type="entry name" value="CNH"/>
    <property type="match status" value="1"/>
</dbReference>